<protein>
    <submittedName>
        <fullName evidence="1">Uncharacterized protein</fullName>
    </submittedName>
</protein>
<dbReference type="InParanoid" id="Q22M27"/>
<accession>Q22M27</accession>
<dbReference type="AlphaFoldDB" id="Q22M27"/>
<dbReference type="RefSeq" id="XP_977193.1">
    <property type="nucleotide sequence ID" value="XM_972100.2"/>
</dbReference>
<organism evidence="1 2">
    <name type="scientific">Tetrahymena thermophila (strain SB210)</name>
    <dbReference type="NCBI Taxonomy" id="312017"/>
    <lineage>
        <taxon>Eukaryota</taxon>
        <taxon>Sar</taxon>
        <taxon>Alveolata</taxon>
        <taxon>Ciliophora</taxon>
        <taxon>Intramacronucleata</taxon>
        <taxon>Oligohymenophorea</taxon>
        <taxon>Hymenostomatida</taxon>
        <taxon>Tetrahymenina</taxon>
        <taxon>Tetrahymenidae</taxon>
        <taxon>Tetrahymena</taxon>
    </lineage>
</organism>
<dbReference type="HOGENOM" id="CLU_1345591_0_0_1"/>
<name>Q22M27_TETTS</name>
<gene>
    <name evidence="1" type="ORF">TTHERM_00038920</name>
</gene>
<dbReference type="Proteomes" id="UP000009168">
    <property type="component" value="Unassembled WGS sequence"/>
</dbReference>
<sequence length="204" mass="24061">MFNIKSIKPINKEGNSYQQIIFEFKERRELQMQDQTLIALYFEIFLVLNGQKDNSLIQQKMQTALKSNNGLIERISAYLLQVLDMGYQDFKQNAKAIFDRINNDITKIQINQNECLTTQVLREQGYLFTSSQYDKIYDKVYILEIQEPTPTPSSTVEFNDNKVKNQISQRCSNCEYFQEVFIKIGGNDKRYCNLCFEEAFKNYI</sequence>
<dbReference type="KEGG" id="tet:TTHERM_00038920"/>
<keyword evidence="2" id="KW-1185">Reference proteome</keyword>
<evidence type="ECO:0000313" key="1">
    <source>
        <dbReference type="EMBL" id="EAR86584.1"/>
    </source>
</evidence>
<dbReference type="GeneID" id="7841406"/>
<evidence type="ECO:0000313" key="2">
    <source>
        <dbReference type="Proteomes" id="UP000009168"/>
    </source>
</evidence>
<reference evidence="2" key="1">
    <citation type="journal article" date="2006" name="PLoS Biol.">
        <title>Macronuclear genome sequence of the ciliate Tetrahymena thermophila, a model eukaryote.</title>
        <authorList>
            <person name="Eisen J.A."/>
            <person name="Coyne R.S."/>
            <person name="Wu M."/>
            <person name="Wu D."/>
            <person name="Thiagarajan M."/>
            <person name="Wortman J.R."/>
            <person name="Badger J.H."/>
            <person name="Ren Q."/>
            <person name="Amedeo P."/>
            <person name="Jones K.M."/>
            <person name="Tallon L.J."/>
            <person name="Delcher A.L."/>
            <person name="Salzberg S.L."/>
            <person name="Silva J.C."/>
            <person name="Haas B.J."/>
            <person name="Majoros W.H."/>
            <person name="Farzad M."/>
            <person name="Carlton J.M."/>
            <person name="Smith R.K. Jr."/>
            <person name="Garg J."/>
            <person name="Pearlman R.E."/>
            <person name="Karrer K.M."/>
            <person name="Sun L."/>
            <person name="Manning G."/>
            <person name="Elde N.C."/>
            <person name="Turkewitz A.P."/>
            <person name="Asai D.J."/>
            <person name="Wilkes D.E."/>
            <person name="Wang Y."/>
            <person name="Cai H."/>
            <person name="Collins K."/>
            <person name="Stewart B.A."/>
            <person name="Lee S.R."/>
            <person name="Wilamowska K."/>
            <person name="Weinberg Z."/>
            <person name="Ruzzo W.L."/>
            <person name="Wloga D."/>
            <person name="Gaertig J."/>
            <person name="Frankel J."/>
            <person name="Tsao C.-C."/>
            <person name="Gorovsky M.A."/>
            <person name="Keeling P.J."/>
            <person name="Waller R.F."/>
            <person name="Patron N.J."/>
            <person name="Cherry J.M."/>
            <person name="Stover N.A."/>
            <person name="Krieger C.J."/>
            <person name="del Toro C."/>
            <person name="Ryder H.F."/>
            <person name="Williamson S.C."/>
            <person name="Barbeau R.A."/>
            <person name="Hamilton E.P."/>
            <person name="Orias E."/>
        </authorList>
    </citation>
    <scope>NUCLEOTIDE SEQUENCE [LARGE SCALE GENOMIC DNA]</scope>
    <source>
        <strain evidence="2">SB210</strain>
    </source>
</reference>
<dbReference type="EMBL" id="GG662720">
    <property type="protein sequence ID" value="EAR86584.1"/>
    <property type="molecule type" value="Genomic_DNA"/>
</dbReference>
<proteinExistence type="predicted"/>